<protein>
    <submittedName>
        <fullName evidence="4">Cyclin-dependent kinase 4 inhibitor C</fullName>
    </submittedName>
</protein>
<feature type="repeat" description="ANK" evidence="3">
    <location>
        <begin position="104"/>
        <end position="124"/>
    </location>
</feature>
<evidence type="ECO:0000256" key="1">
    <source>
        <dbReference type="ARBA" id="ARBA00022737"/>
    </source>
</evidence>
<dbReference type="GO" id="GO:2000045">
    <property type="term" value="P:regulation of G1/S transition of mitotic cell cycle"/>
    <property type="evidence" value="ECO:0007669"/>
    <property type="project" value="TreeGrafter"/>
</dbReference>
<dbReference type="GO" id="GO:0008285">
    <property type="term" value="P:negative regulation of cell population proliferation"/>
    <property type="evidence" value="ECO:0007669"/>
    <property type="project" value="TreeGrafter"/>
</dbReference>
<feature type="repeat" description="ANK" evidence="3">
    <location>
        <begin position="71"/>
        <end position="103"/>
    </location>
</feature>
<dbReference type="SUPFAM" id="SSF48403">
    <property type="entry name" value="Ankyrin repeat"/>
    <property type="match status" value="1"/>
</dbReference>
<dbReference type="Proteomes" id="UP001205998">
    <property type="component" value="Unassembled WGS sequence"/>
</dbReference>
<keyword evidence="1" id="KW-0677">Repeat</keyword>
<dbReference type="GO" id="GO:0005737">
    <property type="term" value="C:cytoplasm"/>
    <property type="evidence" value="ECO:0007669"/>
    <property type="project" value="TreeGrafter"/>
</dbReference>
<organism evidence="4 5">
    <name type="scientific">Silurus asotus</name>
    <name type="common">Amur catfish</name>
    <name type="synonym">Parasilurus asotus</name>
    <dbReference type="NCBI Taxonomy" id="30991"/>
    <lineage>
        <taxon>Eukaryota</taxon>
        <taxon>Metazoa</taxon>
        <taxon>Chordata</taxon>
        <taxon>Craniata</taxon>
        <taxon>Vertebrata</taxon>
        <taxon>Euteleostomi</taxon>
        <taxon>Actinopterygii</taxon>
        <taxon>Neopterygii</taxon>
        <taxon>Teleostei</taxon>
        <taxon>Ostariophysi</taxon>
        <taxon>Siluriformes</taxon>
        <taxon>Siluridae</taxon>
        <taxon>Silurus</taxon>
    </lineage>
</organism>
<dbReference type="Pfam" id="PF12796">
    <property type="entry name" value="Ank_2"/>
    <property type="match status" value="2"/>
</dbReference>
<dbReference type="InterPro" id="IPR002110">
    <property type="entry name" value="Ankyrin_rpt"/>
</dbReference>
<keyword evidence="2 3" id="KW-0040">ANK repeat</keyword>
<comment type="caution">
    <text evidence="4">The sequence shown here is derived from an EMBL/GenBank/DDBJ whole genome shotgun (WGS) entry which is preliminary data.</text>
</comment>
<keyword evidence="5" id="KW-1185">Reference proteome</keyword>
<dbReference type="InterPro" id="IPR036770">
    <property type="entry name" value="Ankyrin_rpt-contain_sf"/>
</dbReference>
<dbReference type="AlphaFoldDB" id="A0AAD5FBQ6"/>
<evidence type="ECO:0000313" key="5">
    <source>
        <dbReference type="Proteomes" id="UP001205998"/>
    </source>
</evidence>
<sequence length="168" mass="18587">MAEAPDINTLANAAARGDLEEIKKLLECNIDVNSKNKYGRTPLQVGKLGNPEITEALLRAGADPNVRDRCKQLTLMHDAARDGHADTVHVLLRYGADANLRDTDGNLPLHLAAREGHRDTVELLAPHTHHPFSSNHAGFTPVQLATQHHRDDTARWLESYRQVPSQSE</sequence>
<accession>A0AAD5FBQ6</accession>
<evidence type="ECO:0000256" key="3">
    <source>
        <dbReference type="PROSITE-ProRule" id="PRU00023"/>
    </source>
</evidence>
<dbReference type="PROSITE" id="PS50088">
    <property type="entry name" value="ANK_REPEAT"/>
    <property type="match status" value="2"/>
</dbReference>
<gene>
    <name evidence="4" type="ORF">C0J50_5521</name>
</gene>
<dbReference type="PANTHER" id="PTHR24201">
    <property type="entry name" value="ANK_REP_REGION DOMAIN-CONTAINING PROTEIN"/>
    <property type="match status" value="1"/>
</dbReference>
<dbReference type="PANTHER" id="PTHR24201:SF8">
    <property type="entry name" value="CYCLIN-DEPENDENT KINASE 4 INHIBITOR B"/>
    <property type="match status" value="1"/>
</dbReference>
<dbReference type="GO" id="GO:0019901">
    <property type="term" value="F:protein kinase binding"/>
    <property type="evidence" value="ECO:0007669"/>
    <property type="project" value="TreeGrafter"/>
</dbReference>
<dbReference type="Gene3D" id="1.25.40.20">
    <property type="entry name" value="Ankyrin repeat-containing domain"/>
    <property type="match status" value="1"/>
</dbReference>
<dbReference type="PROSITE" id="PS50297">
    <property type="entry name" value="ANK_REP_REGION"/>
    <property type="match status" value="2"/>
</dbReference>
<dbReference type="GO" id="GO:0005634">
    <property type="term" value="C:nucleus"/>
    <property type="evidence" value="ECO:0007669"/>
    <property type="project" value="TreeGrafter"/>
</dbReference>
<evidence type="ECO:0000256" key="2">
    <source>
        <dbReference type="ARBA" id="ARBA00023043"/>
    </source>
</evidence>
<dbReference type="SMART" id="SM00248">
    <property type="entry name" value="ANK"/>
    <property type="match status" value="5"/>
</dbReference>
<dbReference type="GO" id="GO:0004861">
    <property type="term" value="F:cyclin-dependent protein serine/threonine kinase inhibitor activity"/>
    <property type="evidence" value="ECO:0007669"/>
    <property type="project" value="TreeGrafter"/>
</dbReference>
<proteinExistence type="predicted"/>
<dbReference type="InterPro" id="IPR050776">
    <property type="entry name" value="Ank_Repeat/CDKN_Inhibitor"/>
</dbReference>
<dbReference type="EMBL" id="MU574732">
    <property type="protein sequence ID" value="KAI5610168.1"/>
    <property type="molecule type" value="Genomic_DNA"/>
</dbReference>
<evidence type="ECO:0000313" key="4">
    <source>
        <dbReference type="EMBL" id="KAI5610168.1"/>
    </source>
</evidence>
<name>A0AAD5FBQ6_SILAS</name>
<reference evidence="4" key="1">
    <citation type="submission" date="2018-07" db="EMBL/GenBank/DDBJ databases">
        <title>Comparative genomics of catfishes provides insights into carnivory and benthic adaptation.</title>
        <authorList>
            <person name="Zhang Y."/>
            <person name="Wang D."/>
            <person name="Peng Z."/>
            <person name="Zheng S."/>
            <person name="Shao F."/>
            <person name="Tao W."/>
        </authorList>
    </citation>
    <scope>NUCLEOTIDE SEQUENCE</scope>
    <source>
        <strain evidence="4">Chongqing</strain>
    </source>
</reference>